<dbReference type="InterPro" id="IPR023059">
    <property type="entry name" value="Foldase_PrsA"/>
</dbReference>
<dbReference type="GO" id="GO:0006457">
    <property type="term" value="P:protein folding"/>
    <property type="evidence" value="ECO:0007669"/>
    <property type="project" value="UniProtKB-UniRule"/>
</dbReference>
<dbReference type="PROSITE" id="PS50198">
    <property type="entry name" value="PPIC_PPIASE_2"/>
    <property type="match status" value="1"/>
</dbReference>
<dbReference type="InterPro" id="IPR023058">
    <property type="entry name" value="PPIase_PpiC_CS"/>
</dbReference>
<dbReference type="AlphaFoldDB" id="A0ABD3ZSA0"/>
<organism evidence="14 15">
    <name type="scientific">Bacillus subtilis subsp. subtilis</name>
    <dbReference type="NCBI Taxonomy" id="135461"/>
    <lineage>
        <taxon>Bacteria</taxon>
        <taxon>Bacillati</taxon>
        <taxon>Bacillota</taxon>
        <taxon>Bacilli</taxon>
        <taxon>Bacillales</taxon>
        <taxon>Bacillaceae</taxon>
        <taxon>Bacillus</taxon>
    </lineage>
</organism>
<protein>
    <recommendedName>
        <fullName evidence="11">Foldase protein PrsA</fullName>
        <ecNumber evidence="11">5.2.1.8</ecNumber>
    </recommendedName>
</protein>
<keyword evidence="8 11" id="KW-0564">Palmitate</keyword>
<keyword evidence="4 11" id="KW-1003">Cell membrane</keyword>
<dbReference type="PANTHER" id="PTHR47245:SF1">
    <property type="entry name" value="FOLDASE PROTEIN PRSA"/>
    <property type="match status" value="1"/>
</dbReference>
<evidence type="ECO:0000256" key="8">
    <source>
        <dbReference type="ARBA" id="ARBA00023139"/>
    </source>
</evidence>
<dbReference type="PANTHER" id="PTHR47245">
    <property type="entry name" value="PEPTIDYLPROLYL ISOMERASE"/>
    <property type="match status" value="1"/>
</dbReference>
<evidence type="ECO:0000256" key="6">
    <source>
        <dbReference type="ARBA" id="ARBA00023110"/>
    </source>
</evidence>
<evidence type="ECO:0000256" key="5">
    <source>
        <dbReference type="ARBA" id="ARBA00022729"/>
    </source>
</evidence>
<dbReference type="SUPFAM" id="SSF109998">
    <property type="entry name" value="Triger factor/SurA peptide-binding domain-like"/>
    <property type="match status" value="1"/>
</dbReference>
<reference evidence="14 15" key="1">
    <citation type="submission" date="2014-11" db="EMBL/GenBank/DDBJ databases">
        <title>Draft Genome Sequences of Nine Bacillus subtilis Strains that Form Spores with High Heat-Resistance.</title>
        <authorList>
            <person name="Krawcyk A.O."/>
            <person name="Berendsen E.M."/>
            <person name="de Jong A."/>
            <person name="Holsappel S."/>
            <person name="Eijlander R.T."/>
            <person name="Wells-Bennik M."/>
            <person name="Kuipers O.P."/>
        </authorList>
    </citation>
    <scope>NUCLEOTIDE SEQUENCE [LARGE SCALE GENOMIC DNA]</scope>
    <source>
        <strain evidence="14 15">B4067</strain>
    </source>
</reference>
<gene>
    <name evidence="11" type="primary">prsA</name>
    <name evidence="14" type="ORF">B4067_3746</name>
</gene>
<evidence type="ECO:0000256" key="7">
    <source>
        <dbReference type="ARBA" id="ARBA00023136"/>
    </source>
</evidence>
<comment type="similarity">
    <text evidence="3 11">Belongs to the PrsA family.</text>
</comment>
<evidence type="ECO:0000256" key="2">
    <source>
        <dbReference type="ARBA" id="ARBA00004193"/>
    </source>
</evidence>
<dbReference type="HAMAP" id="MF_01145">
    <property type="entry name" value="Foldase_PrsA"/>
    <property type="match status" value="1"/>
</dbReference>
<dbReference type="SUPFAM" id="SSF54534">
    <property type="entry name" value="FKBP-like"/>
    <property type="match status" value="1"/>
</dbReference>
<proteinExistence type="inferred from homology"/>
<comment type="function">
    <text evidence="11">Plays a major role in protein secretion by helping the post-translocational extracellular folding of several secreted proteins.</text>
</comment>
<dbReference type="PROSITE" id="PS01096">
    <property type="entry name" value="PPIC_PPIASE_1"/>
    <property type="match status" value="1"/>
</dbReference>
<sequence length="291" mass="33028">MFLIKKWFAYFGMATCILSLSACNSTSSANSDIIVQSKAGEITKEEFYKELKTQGDDQVLKQMVDTMLLEQKYKVTDQEIDKKIKEYEKQFGGKVALKQALEQKGIKGEEAFKKLIKQELLAEKAATDGVKISQEDIKSEFVDKYRVEIKASHILVADEKTAKEVKAKLDKGDDFAKLAKEYSKDPGSKDKGGNLGYFTKGKMVPEFDKVVFTMDVGKISEPVKTQFGYHIIKVTDKKTNKFDDKKEEIEKELKFKKAKSVDQVIPKLQKEADINIKDKDFSERGLVKKSV</sequence>
<keyword evidence="6 11" id="KW-0697">Rotamase</keyword>
<dbReference type="PROSITE" id="PS51257">
    <property type="entry name" value="PROKAR_LIPOPROTEIN"/>
    <property type="match status" value="1"/>
</dbReference>
<dbReference type="Proteomes" id="UP000031970">
    <property type="component" value="Unassembled WGS sequence"/>
</dbReference>
<evidence type="ECO:0000256" key="9">
    <source>
        <dbReference type="ARBA" id="ARBA00023235"/>
    </source>
</evidence>
<evidence type="ECO:0000256" key="10">
    <source>
        <dbReference type="ARBA" id="ARBA00023288"/>
    </source>
</evidence>
<evidence type="ECO:0000256" key="4">
    <source>
        <dbReference type="ARBA" id="ARBA00022475"/>
    </source>
</evidence>
<comment type="subcellular location">
    <subcellularLocation>
        <location evidence="2 11">Cell membrane</location>
        <topology evidence="2 11">Lipid-anchor</topology>
    </subcellularLocation>
</comment>
<dbReference type="RefSeq" id="WP_250533577.1">
    <property type="nucleotide sequence ID" value="NZ_JSXS01000102.1"/>
</dbReference>
<dbReference type="Gene3D" id="3.10.50.40">
    <property type="match status" value="1"/>
</dbReference>
<feature type="domain" description="PpiC" evidence="13">
    <location>
        <begin position="146"/>
        <end position="236"/>
    </location>
</feature>
<dbReference type="GO" id="GO:0003755">
    <property type="term" value="F:peptidyl-prolyl cis-trans isomerase activity"/>
    <property type="evidence" value="ECO:0007669"/>
    <property type="project" value="UniProtKB-UniRule"/>
</dbReference>
<dbReference type="EC" id="5.2.1.8" evidence="11"/>
<dbReference type="InterPro" id="IPR050245">
    <property type="entry name" value="PrsA_foldase"/>
</dbReference>
<name>A0ABD3ZSA0_BACIU</name>
<dbReference type="InterPro" id="IPR046357">
    <property type="entry name" value="PPIase_dom_sf"/>
</dbReference>
<keyword evidence="5 11" id="KW-0732">Signal</keyword>
<accession>A0ABD3ZSA0</accession>
<keyword evidence="10 11" id="KW-0449">Lipoprotein</keyword>
<dbReference type="GO" id="GO:0005886">
    <property type="term" value="C:plasma membrane"/>
    <property type="evidence" value="ECO:0007669"/>
    <property type="project" value="UniProtKB-SubCell"/>
</dbReference>
<dbReference type="EMBL" id="JSXS01000102">
    <property type="protein sequence ID" value="KIL30595.1"/>
    <property type="molecule type" value="Genomic_DNA"/>
</dbReference>
<comment type="caution">
    <text evidence="14">The sequence shown here is derived from an EMBL/GenBank/DDBJ whole genome shotgun (WGS) entry which is preliminary data.</text>
</comment>
<dbReference type="Pfam" id="PF13616">
    <property type="entry name" value="Rotamase_3"/>
    <property type="match status" value="1"/>
</dbReference>
<evidence type="ECO:0000259" key="13">
    <source>
        <dbReference type="PROSITE" id="PS50198"/>
    </source>
</evidence>
<evidence type="ECO:0000313" key="14">
    <source>
        <dbReference type="EMBL" id="KIL30595.1"/>
    </source>
</evidence>
<evidence type="ECO:0000256" key="3">
    <source>
        <dbReference type="ARBA" id="ARBA00006071"/>
    </source>
</evidence>
<dbReference type="InterPro" id="IPR027304">
    <property type="entry name" value="Trigger_fact/SurA_dom_sf"/>
</dbReference>
<dbReference type="InterPro" id="IPR000297">
    <property type="entry name" value="PPIase_PpiC"/>
</dbReference>
<evidence type="ECO:0000256" key="1">
    <source>
        <dbReference type="ARBA" id="ARBA00000971"/>
    </source>
</evidence>
<evidence type="ECO:0000256" key="12">
    <source>
        <dbReference type="SAM" id="SignalP"/>
    </source>
</evidence>
<feature type="chain" id="PRO_5044874510" description="Foldase protein PrsA" evidence="12">
    <location>
        <begin position="22"/>
        <end position="291"/>
    </location>
</feature>
<comment type="catalytic activity">
    <reaction evidence="1 11">
        <text>[protein]-peptidylproline (omega=180) = [protein]-peptidylproline (omega=0)</text>
        <dbReference type="Rhea" id="RHEA:16237"/>
        <dbReference type="Rhea" id="RHEA-COMP:10747"/>
        <dbReference type="Rhea" id="RHEA-COMP:10748"/>
        <dbReference type="ChEBI" id="CHEBI:83833"/>
        <dbReference type="ChEBI" id="CHEBI:83834"/>
        <dbReference type="EC" id="5.2.1.8"/>
    </reaction>
</comment>
<evidence type="ECO:0000256" key="11">
    <source>
        <dbReference type="HAMAP-Rule" id="MF_01145"/>
    </source>
</evidence>
<keyword evidence="7 11" id="KW-0472">Membrane</keyword>
<feature type="signal peptide" evidence="12">
    <location>
        <begin position="1"/>
        <end position="21"/>
    </location>
</feature>
<keyword evidence="9 11" id="KW-0413">Isomerase</keyword>
<evidence type="ECO:0000313" key="15">
    <source>
        <dbReference type="Proteomes" id="UP000031970"/>
    </source>
</evidence>